<name>A0A5J5ETG7_9PEZI</name>
<dbReference type="InParanoid" id="A0A5J5ETG7"/>
<keyword evidence="2" id="KW-1185">Reference proteome</keyword>
<accession>A0A5J5ETG7</accession>
<reference evidence="1 2" key="1">
    <citation type="submission" date="2019-09" db="EMBL/GenBank/DDBJ databases">
        <title>Draft genome of the ectomycorrhizal ascomycete Sphaerosporella brunnea.</title>
        <authorList>
            <consortium name="DOE Joint Genome Institute"/>
            <person name="Benucci G.M."/>
            <person name="Marozzi G."/>
            <person name="Antonielli L."/>
            <person name="Sanchez S."/>
            <person name="Marco P."/>
            <person name="Wang X."/>
            <person name="Falini L.B."/>
            <person name="Barry K."/>
            <person name="Haridas S."/>
            <person name="Lipzen A."/>
            <person name="Labutti K."/>
            <person name="Grigoriev I.V."/>
            <person name="Murat C."/>
            <person name="Martin F."/>
            <person name="Albertini E."/>
            <person name="Donnini D."/>
            <person name="Bonito G."/>
        </authorList>
    </citation>
    <scope>NUCLEOTIDE SEQUENCE [LARGE SCALE GENOMIC DNA]</scope>
    <source>
        <strain evidence="1 2">Sb_GMNB300</strain>
    </source>
</reference>
<gene>
    <name evidence="1" type="ORF">FN846DRAFT_908369</name>
</gene>
<evidence type="ECO:0000313" key="1">
    <source>
        <dbReference type="EMBL" id="KAA8902844.1"/>
    </source>
</evidence>
<dbReference type="AlphaFoldDB" id="A0A5J5ETG7"/>
<dbReference type="EMBL" id="VXIS01000126">
    <property type="protein sequence ID" value="KAA8902844.1"/>
    <property type="molecule type" value="Genomic_DNA"/>
</dbReference>
<dbReference type="OrthoDB" id="3261222at2759"/>
<protein>
    <submittedName>
        <fullName evidence="1">Uncharacterized protein</fullName>
    </submittedName>
</protein>
<dbReference type="Proteomes" id="UP000326924">
    <property type="component" value="Unassembled WGS sequence"/>
</dbReference>
<sequence length="201" mass="22095">MDDVLRLSHEVQDQVHGITPPDARWGMIRSGCTHCKEPQECAVAQANRRHNFTFSETDKLWVQRAFTLMRACGTAKYVGSNKAAYDAELFGIAAGLELALDRLPVVTAAGSGIVRVFVDAQSALRRLQDAGPGPGQWIDPRIAPAEQLSLWQAVTETTRDGGKRRRKTNTSIRDLLADERCIEAVMAFLSSTSGGMWPNRA</sequence>
<comment type="caution">
    <text evidence="1">The sequence shown here is derived from an EMBL/GenBank/DDBJ whole genome shotgun (WGS) entry which is preliminary data.</text>
</comment>
<evidence type="ECO:0000313" key="2">
    <source>
        <dbReference type="Proteomes" id="UP000326924"/>
    </source>
</evidence>
<organism evidence="1 2">
    <name type="scientific">Sphaerosporella brunnea</name>
    <dbReference type="NCBI Taxonomy" id="1250544"/>
    <lineage>
        <taxon>Eukaryota</taxon>
        <taxon>Fungi</taxon>
        <taxon>Dikarya</taxon>
        <taxon>Ascomycota</taxon>
        <taxon>Pezizomycotina</taxon>
        <taxon>Pezizomycetes</taxon>
        <taxon>Pezizales</taxon>
        <taxon>Pyronemataceae</taxon>
        <taxon>Sphaerosporella</taxon>
    </lineage>
</organism>
<proteinExistence type="predicted"/>